<keyword evidence="3" id="KW-0808">Transferase</keyword>
<evidence type="ECO:0000256" key="5">
    <source>
        <dbReference type="ARBA" id="ARBA00022777"/>
    </source>
</evidence>
<dbReference type="PROSITE" id="PS50011">
    <property type="entry name" value="PROTEIN_KINASE_DOM"/>
    <property type="match status" value="1"/>
</dbReference>
<evidence type="ECO:0000256" key="8">
    <source>
        <dbReference type="ARBA" id="ARBA00047454"/>
    </source>
</evidence>
<accession>A0AAD6UD25</accession>
<organism evidence="10 11">
    <name type="scientific">Mycena belliarum</name>
    <dbReference type="NCBI Taxonomy" id="1033014"/>
    <lineage>
        <taxon>Eukaryota</taxon>
        <taxon>Fungi</taxon>
        <taxon>Dikarya</taxon>
        <taxon>Basidiomycota</taxon>
        <taxon>Agaricomycotina</taxon>
        <taxon>Agaricomycetes</taxon>
        <taxon>Agaricomycetidae</taxon>
        <taxon>Agaricales</taxon>
        <taxon>Marasmiineae</taxon>
        <taxon>Mycenaceae</taxon>
        <taxon>Mycena</taxon>
    </lineage>
</organism>
<sequence length="120" mass="13180">RSGPISPTDARFYVCEVVQGLSTLHAANIIYRDLSPSNILIDHMGHVVLSNFCNAALFSATKAMPPSATMEYLAPEILLGWTHDFAVDCWSFGVLLHFLLTGTVSSLPPIYDYYQNLTAS</sequence>
<feature type="domain" description="Protein kinase" evidence="9">
    <location>
        <begin position="1"/>
        <end position="120"/>
    </location>
</feature>
<protein>
    <recommendedName>
        <fullName evidence="1">cAMP-dependent protein kinase</fullName>
        <ecNumber evidence="1">2.7.11.11</ecNumber>
    </recommendedName>
</protein>
<evidence type="ECO:0000256" key="6">
    <source>
        <dbReference type="ARBA" id="ARBA00022840"/>
    </source>
</evidence>
<keyword evidence="6" id="KW-0067">ATP-binding</keyword>
<keyword evidence="4" id="KW-0547">Nucleotide-binding</keyword>
<dbReference type="EC" id="2.7.11.11" evidence="1"/>
<dbReference type="SUPFAM" id="SSF56112">
    <property type="entry name" value="Protein kinase-like (PK-like)"/>
    <property type="match status" value="1"/>
</dbReference>
<dbReference type="InterPro" id="IPR008266">
    <property type="entry name" value="Tyr_kinase_AS"/>
</dbReference>
<evidence type="ECO:0000256" key="2">
    <source>
        <dbReference type="ARBA" id="ARBA00022527"/>
    </source>
</evidence>
<evidence type="ECO:0000313" key="11">
    <source>
        <dbReference type="Proteomes" id="UP001222325"/>
    </source>
</evidence>
<dbReference type="EMBL" id="JARJCN010000007">
    <property type="protein sequence ID" value="KAJ7099481.1"/>
    <property type="molecule type" value="Genomic_DNA"/>
</dbReference>
<evidence type="ECO:0000256" key="3">
    <source>
        <dbReference type="ARBA" id="ARBA00022679"/>
    </source>
</evidence>
<feature type="non-terminal residue" evidence="10">
    <location>
        <position position="1"/>
    </location>
</feature>
<dbReference type="InterPro" id="IPR000719">
    <property type="entry name" value="Prot_kinase_dom"/>
</dbReference>
<proteinExistence type="predicted"/>
<reference evidence="10" key="1">
    <citation type="submission" date="2023-03" db="EMBL/GenBank/DDBJ databases">
        <title>Massive genome expansion in bonnet fungi (Mycena s.s.) driven by repeated elements and novel gene families across ecological guilds.</title>
        <authorList>
            <consortium name="Lawrence Berkeley National Laboratory"/>
            <person name="Harder C.B."/>
            <person name="Miyauchi S."/>
            <person name="Viragh M."/>
            <person name="Kuo A."/>
            <person name="Thoen E."/>
            <person name="Andreopoulos B."/>
            <person name="Lu D."/>
            <person name="Skrede I."/>
            <person name="Drula E."/>
            <person name="Henrissat B."/>
            <person name="Morin E."/>
            <person name="Kohler A."/>
            <person name="Barry K."/>
            <person name="LaButti K."/>
            <person name="Morin E."/>
            <person name="Salamov A."/>
            <person name="Lipzen A."/>
            <person name="Mereny Z."/>
            <person name="Hegedus B."/>
            <person name="Baldrian P."/>
            <person name="Stursova M."/>
            <person name="Weitz H."/>
            <person name="Taylor A."/>
            <person name="Grigoriev I.V."/>
            <person name="Nagy L.G."/>
            <person name="Martin F."/>
            <person name="Kauserud H."/>
        </authorList>
    </citation>
    <scope>NUCLEOTIDE SEQUENCE</scope>
    <source>
        <strain evidence="10">CBHHK173m</strain>
    </source>
</reference>
<evidence type="ECO:0000313" key="10">
    <source>
        <dbReference type="EMBL" id="KAJ7099481.1"/>
    </source>
</evidence>
<dbReference type="PANTHER" id="PTHR24353">
    <property type="entry name" value="CYCLIC NUCLEOTIDE-DEPENDENT PROTEIN KINASE"/>
    <property type="match status" value="1"/>
</dbReference>
<evidence type="ECO:0000256" key="7">
    <source>
        <dbReference type="ARBA" id="ARBA00047292"/>
    </source>
</evidence>
<dbReference type="Pfam" id="PF00069">
    <property type="entry name" value="Pkinase"/>
    <property type="match status" value="1"/>
</dbReference>
<keyword evidence="2" id="KW-0723">Serine/threonine-protein kinase</keyword>
<evidence type="ECO:0000256" key="1">
    <source>
        <dbReference type="ARBA" id="ARBA00012444"/>
    </source>
</evidence>
<gene>
    <name evidence="10" type="ORF">B0H15DRAFT_771194</name>
</gene>
<comment type="caution">
    <text evidence="10">The sequence shown here is derived from an EMBL/GenBank/DDBJ whole genome shotgun (WGS) entry which is preliminary data.</text>
</comment>
<evidence type="ECO:0000259" key="9">
    <source>
        <dbReference type="PROSITE" id="PS50011"/>
    </source>
</evidence>
<dbReference type="PROSITE" id="PS00109">
    <property type="entry name" value="PROTEIN_KINASE_TYR"/>
    <property type="match status" value="1"/>
</dbReference>
<comment type="catalytic activity">
    <reaction evidence="7">
        <text>L-threonyl-[protein] + ATP = O-phospho-L-threonyl-[protein] + ADP + H(+)</text>
        <dbReference type="Rhea" id="RHEA:46608"/>
        <dbReference type="Rhea" id="RHEA-COMP:11060"/>
        <dbReference type="Rhea" id="RHEA-COMP:11605"/>
        <dbReference type="ChEBI" id="CHEBI:15378"/>
        <dbReference type="ChEBI" id="CHEBI:30013"/>
        <dbReference type="ChEBI" id="CHEBI:30616"/>
        <dbReference type="ChEBI" id="CHEBI:61977"/>
        <dbReference type="ChEBI" id="CHEBI:456216"/>
        <dbReference type="EC" id="2.7.11.11"/>
    </reaction>
</comment>
<dbReference type="GO" id="GO:0005524">
    <property type="term" value="F:ATP binding"/>
    <property type="evidence" value="ECO:0007669"/>
    <property type="project" value="UniProtKB-KW"/>
</dbReference>
<evidence type="ECO:0000256" key="4">
    <source>
        <dbReference type="ARBA" id="ARBA00022741"/>
    </source>
</evidence>
<comment type="catalytic activity">
    <reaction evidence="8">
        <text>L-seryl-[protein] + ATP = O-phospho-L-seryl-[protein] + ADP + H(+)</text>
        <dbReference type="Rhea" id="RHEA:17989"/>
        <dbReference type="Rhea" id="RHEA-COMP:9863"/>
        <dbReference type="Rhea" id="RHEA-COMP:11604"/>
        <dbReference type="ChEBI" id="CHEBI:15378"/>
        <dbReference type="ChEBI" id="CHEBI:29999"/>
        <dbReference type="ChEBI" id="CHEBI:30616"/>
        <dbReference type="ChEBI" id="CHEBI:83421"/>
        <dbReference type="ChEBI" id="CHEBI:456216"/>
        <dbReference type="EC" id="2.7.11.11"/>
    </reaction>
</comment>
<keyword evidence="11" id="KW-1185">Reference proteome</keyword>
<dbReference type="AlphaFoldDB" id="A0AAD6UD25"/>
<dbReference type="InterPro" id="IPR011009">
    <property type="entry name" value="Kinase-like_dom_sf"/>
</dbReference>
<dbReference type="Proteomes" id="UP001222325">
    <property type="component" value="Unassembled WGS sequence"/>
</dbReference>
<keyword evidence="5 10" id="KW-0418">Kinase</keyword>
<name>A0AAD6UD25_9AGAR</name>
<dbReference type="GO" id="GO:0004691">
    <property type="term" value="F:cAMP-dependent protein kinase activity"/>
    <property type="evidence" value="ECO:0007669"/>
    <property type="project" value="UniProtKB-EC"/>
</dbReference>
<dbReference type="SMART" id="SM00220">
    <property type="entry name" value="S_TKc"/>
    <property type="match status" value="1"/>
</dbReference>
<dbReference type="Gene3D" id="1.10.510.10">
    <property type="entry name" value="Transferase(Phosphotransferase) domain 1"/>
    <property type="match status" value="1"/>
</dbReference>